<comment type="subcellular location">
    <subcellularLocation>
        <location evidence="1">Nucleus</location>
    </subcellularLocation>
</comment>
<keyword evidence="6" id="KW-1185">Reference proteome</keyword>
<accession>A0A4S8JMK2</accession>
<dbReference type="EMBL" id="PYDT01000004">
    <property type="protein sequence ID" value="THU63473.1"/>
    <property type="molecule type" value="Genomic_DNA"/>
</dbReference>
<dbReference type="GO" id="GO:0010112">
    <property type="term" value="P:regulation of systemic acquired resistance"/>
    <property type="evidence" value="ECO:0007669"/>
    <property type="project" value="InterPro"/>
</dbReference>
<organism evidence="5 6">
    <name type="scientific">Musa balbisiana</name>
    <name type="common">Banana</name>
    <dbReference type="NCBI Taxonomy" id="52838"/>
    <lineage>
        <taxon>Eukaryota</taxon>
        <taxon>Viridiplantae</taxon>
        <taxon>Streptophyta</taxon>
        <taxon>Embryophyta</taxon>
        <taxon>Tracheophyta</taxon>
        <taxon>Spermatophyta</taxon>
        <taxon>Magnoliopsida</taxon>
        <taxon>Liliopsida</taxon>
        <taxon>Zingiberales</taxon>
        <taxon>Musaceae</taxon>
        <taxon>Musa</taxon>
    </lineage>
</organism>
<keyword evidence="3" id="KW-0539">Nucleus</keyword>
<dbReference type="AlphaFoldDB" id="A0A4S8JMK2"/>
<evidence type="ECO:0000256" key="3">
    <source>
        <dbReference type="ARBA" id="ARBA00023242"/>
    </source>
</evidence>
<evidence type="ECO:0000313" key="5">
    <source>
        <dbReference type="EMBL" id="THU63473.1"/>
    </source>
</evidence>
<dbReference type="InterPro" id="IPR031425">
    <property type="entry name" value="NPR1/NH1-interacting"/>
</dbReference>
<evidence type="ECO:0000256" key="1">
    <source>
        <dbReference type="ARBA" id="ARBA00004123"/>
    </source>
</evidence>
<comment type="similarity">
    <text evidence="2">Belongs to the NPR1-interactor family.</text>
</comment>
<sequence>MEKGSGRRKRPSPATPPTPTSTTTEADEQQQEMEKFYALVGGIRAMRDLIRTDESKRQKMAASPLWRPTFKLEDFKGGEKPGTVADTASSALKEEERRDQKEMNKVGEEENSVDLSPSL</sequence>
<evidence type="ECO:0000313" key="6">
    <source>
        <dbReference type="Proteomes" id="UP000317650"/>
    </source>
</evidence>
<dbReference type="Proteomes" id="UP000317650">
    <property type="component" value="Chromosome 1"/>
</dbReference>
<name>A0A4S8JMK2_MUSBA</name>
<feature type="compositionally biased region" description="Basic residues" evidence="4">
    <location>
        <begin position="1"/>
        <end position="11"/>
    </location>
</feature>
<protein>
    <submittedName>
        <fullName evidence="5">Uncharacterized protein</fullName>
    </submittedName>
</protein>
<dbReference type="GO" id="GO:0005634">
    <property type="term" value="C:nucleus"/>
    <property type="evidence" value="ECO:0007669"/>
    <property type="project" value="UniProtKB-SubCell"/>
</dbReference>
<comment type="caution">
    <text evidence="5">The sequence shown here is derived from an EMBL/GenBank/DDBJ whole genome shotgun (WGS) entry which is preliminary data.</text>
</comment>
<gene>
    <name evidence="5" type="ORF">C4D60_Mb01t16110</name>
</gene>
<reference evidence="5 6" key="1">
    <citation type="journal article" date="2019" name="Nat. Plants">
        <title>Genome sequencing of Musa balbisiana reveals subgenome evolution and function divergence in polyploid bananas.</title>
        <authorList>
            <person name="Yao X."/>
        </authorList>
    </citation>
    <scope>NUCLEOTIDE SEQUENCE [LARGE SCALE GENOMIC DNA]</scope>
    <source>
        <strain evidence="6">cv. DH-PKW</strain>
        <tissue evidence="5">Leaves</tissue>
    </source>
</reference>
<feature type="compositionally biased region" description="Basic and acidic residues" evidence="4">
    <location>
        <begin position="92"/>
        <end position="108"/>
    </location>
</feature>
<evidence type="ECO:0000256" key="4">
    <source>
        <dbReference type="SAM" id="MobiDB-lite"/>
    </source>
</evidence>
<dbReference type="PANTHER" id="PTHR33669:SF14">
    <property type="entry name" value="NRR REPRESSOR HOMOLOG 3"/>
    <property type="match status" value="1"/>
</dbReference>
<feature type="region of interest" description="Disordered" evidence="4">
    <location>
        <begin position="1"/>
        <end position="31"/>
    </location>
</feature>
<dbReference type="PANTHER" id="PTHR33669">
    <property type="entry name" value="PROTEIN NEGATIVE REGULATOR OF RESISTANCE"/>
    <property type="match status" value="1"/>
</dbReference>
<dbReference type="Pfam" id="PF15699">
    <property type="entry name" value="NPR1_interact"/>
    <property type="match status" value="1"/>
</dbReference>
<feature type="region of interest" description="Disordered" evidence="4">
    <location>
        <begin position="72"/>
        <end position="119"/>
    </location>
</feature>
<proteinExistence type="inferred from homology"/>
<evidence type="ECO:0000256" key="2">
    <source>
        <dbReference type="ARBA" id="ARBA00009937"/>
    </source>
</evidence>